<dbReference type="SMART" id="SM00347">
    <property type="entry name" value="HTH_MARR"/>
    <property type="match status" value="1"/>
</dbReference>
<name>A0A1G8RX23_9ACTN</name>
<dbReference type="InterPro" id="IPR000835">
    <property type="entry name" value="HTH_MarR-typ"/>
</dbReference>
<dbReference type="InterPro" id="IPR039422">
    <property type="entry name" value="MarR/SlyA-like"/>
</dbReference>
<feature type="domain" description="HTH marR-type" evidence="1">
    <location>
        <begin position="40"/>
        <end position="140"/>
    </location>
</feature>
<sequence length="177" mass="19594">MIVNNEPAKVRDLDNLGFDAWLALWKGEIVVARALDRDLKANGCQPLTACEVLSRLGAAPQGRLQMHELARRCFVSKSGISQLVTQLQRQGLVERGGDADNLRITYAVLTDRGRDELGRSAPIFLGGVGRYFSQYLDEDEMRSLVTIMNKVLLGHGQTVEAPDPRGAAENLYEIIEE</sequence>
<dbReference type="PANTHER" id="PTHR33164:SF99">
    <property type="entry name" value="MARR FAMILY REGULATORY PROTEIN"/>
    <property type="match status" value="1"/>
</dbReference>
<dbReference type="SUPFAM" id="SSF46785">
    <property type="entry name" value="Winged helix' DNA-binding domain"/>
    <property type="match status" value="1"/>
</dbReference>
<evidence type="ECO:0000313" key="2">
    <source>
        <dbReference type="EMBL" id="SDJ21501.1"/>
    </source>
</evidence>
<dbReference type="InterPro" id="IPR036388">
    <property type="entry name" value="WH-like_DNA-bd_sf"/>
</dbReference>
<reference evidence="2 3" key="1">
    <citation type="submission" date="2016-10" db="EMBL/GenBank/DDBJ databases">
        <authorList>
            <person name="de Groot N.N."/>
        </authorList>
    </citation>
    <scope>NUCLEOTIDE SEQUENCE [LARGE SCALE GENOMIC DNA]</scope>
    <source>
        <strain evidence="2 3">CGMCC 4.6533</strain>
    </source>
</reference>
<dbReference type="GO" id="GO:0003700">
    <property type="term" value="F:DNA-binding transcription factor activity"/>
    <property type="evidence" value="ECO:0007669"/>
    <property type="project" value="InterPro"/>
</dbReference>
<dbReference type="AlphaFoldDB" id="A0A1G8RX23"/>
<proteinExistence type="predicted"/>
<evidence type="ECO:0000259" key="1">
    <source>
        <dbReference type="SMART" id="SM00347"/>
    </source>
</evidence>
<dbReference type="GO" id="GO:0003677">
    <property type="term" value="F:DNA binding"/>
    <property type="evidence" value="ECO:0007669"/>
    <property type="project" value="UniProtKB-KW"/>
</dbReference>
<protein>
    <submittedName>
        <fullName evidence="2">DNA-binding transcriptional regulator, MarR family</fullName>
    </submittedName>
</protein>
<dbReference type="Pfam" id="PF12802">
    <property type="entry name" value="MarR_2"/>
    <property type="match status" value="1"/>
</dbReference>
<organism evidence="2 3">
    <name type="scientific">Nonomuraea jiangxiensis</name>
    <dbReference type="NCBI Taxonomy" id="633440"/>
    <lineage>
        <taxon>Bacteria</taxon>
        <taxon>Bacillati</taxon>
        <taxon>Actinomycetota</taxon>
        <taxon>Actinomycetes</taxon>
        <taxon>Streptosporangiales</taxon>
        <taxon>Streptosporangiaceae</taxon>
        <taxon>Nonomuraea</taxon>
    </lineage>
</organism>
<keyword evidence="3" id="KW-1185">Reference proteome</keyword>
<accession>A0A1G8RX23</accession>
<dbReference type="Gene3D" id="1.10.10.10">
    <property type="entry name" value="Winged helix-like DNA-binding domain superfamily/Winged helix DNA-binding domain"/>
    <property type="match status" value="1"/>
</dbReference>
<evidence type="ECO:0000313" key="3">
    <source>
        <dbReference type="Proteomes" id="UP000199202"/>
    </source>
</evidence>
<dbReference type="Proteomes" id="UP000199202">
    <property type="component" value="Unassembled WGS sequence"/>
</dbReference>
<dbReference type="EMBL" id="FNDJ01000009">
    <property type="protein sequence ID" value="SDJ21501.1"/>
    <property type="molecule type" value="Genomic_DNA"/>
</dbReference>
<dbReference type="GO" id="GO:0006950">
    <property type="term" value="P:response to stress"/>
    <property type="evidence" value="ECO:0007669"/>
    <property type="project" value="TreeGrafter"/>
</dbReference>
<keyword evidence="2" id="KW-0238">DNA-binding</keyword>
<gene>
    <name evidence="2" type="ORF">SAMN05421869_109211</name>
</gene>
<dbReference type="PANTHER" id="PTHR33164">
    <property type="entry name" value="TRANSCRIPTIONAL REGULATOR, MARR FAMILY"/>
    <property type="match status" value="1"/>
</dbReference>
<dbReference type="InterPro" id="IPR036390">
    <property type="entry name" value="WH_DNA-bd_sf"/>
</dbReference>
<dbReference type="STRING" id="633440.SAMN05421869_109211"/>